<keyword evidence="1" id="KW-0732">Signal</keyword>
<organism evidence="2 3">
    <name type="scientific">Shiella aurantiaca</name>
    <dbReference type="NCBI Taxonomy" id="3058365"/>
    <lineage>
        <taxon>Bacteria</taxon>
        <taxon>Pseudomonadati</taxon>
        <taxon>Bacteroidota</taxon>
        <taxon>Cytophagia</taxon>
        <taxon>Cytophagales</taxon>
        <taxon>Shiellaceae</taxon>
        <taxon>Shiella</taxon>
    </lineage>
</organism>
<gene>
    <name evidence="2" type="ORF">QWY31_08460</name>
</gene>
<dbReference type="EMBL" id="JAUHJS010000004">
    <property type="protein sequence ID" value="MDN4165530.1"/>
    <property type="molecule type" value="Genomic_DNA"/>
</dbReference>
<dbReference type="RefSeq" id="WP_320004063.1">
    <property type="nucleotide sequence ID" value="NZ_JAUHJS010000004.1"/>
</dbReference>
<evidence type="ECO:0008006" key="4">
    <source>
        <dbReference type="Google" id="ProtNLM"/>
    </source>
</evidence>
<feature type="chain" id="PRO_5046000954" description="DUF3541 domain-containing protein" evidence="1">
    <location>
        <begin position="19"/>
        <end position="374"/>
    </location>
</feature>
<keyword evidence="3" id="KW-1185">Reference proteome</keyword>
<proteinExistence type="predicted"/>
<evidence type="ECO:0000313" key="2">
    <source>
        <dbReference type="EMBL" id="MDN4165530.1"/>
    </source>
</evidence>
<accession>A0ABT8F557</accession>
<reference evidence="2" key="1">
    <citation type="submission" date="2023-06" db="EMBL/GenBank/DDBJ databases">
        <title>Cytophagales bacterium Strain LB-30, isolated from soil.</title>
        <authorList>
            <person name="Liu B."/>
        </authorList>
    </citation>
    <scope>NUCLEOTIDE SEQUENCE</scope>
    <source>
        <strain evidence="2">LB-30</strain>
    </source>
</reference>
<dbReference type="Proteomes" id="UP001168552">
    <property type="component" value="Unassembled WGS sequence"/>
</dbReference>
<protein>
    <recommendedName>
        <fullName evidence="4">DUF3541 domain-containing protein</fullName>
    </recommendedName>
</protein>
<evidence type="ECO:0000256" key="1">
    <source>
        <dbReference type="SAM" id="SignalP"/>
    </source>
</evidence>
<name>A0ABT8F557_9BACT</name>
<sequence>MRAKAFLLIYFLSSAAIAQESPIQRIAALQAQEEGFYPLGTFPSQLVWKKGKQVVEDNNIFFTGLILYTLQSVQADLPDSAQQQVKLMYARAQQSFWRYQNRRGGITYNFYQVHPDTPFPNHPRFSKWDKMRLPDDLDDTSILALVQHPSDSLAAAFQNLMRAESYESPKVLSTFRPYRESKAFRTWFADKMRQDFDLCVMANTLLFVFQEGLLLGEVEEASIDLIADMVQADLHLHQGALVASHYQHPAIILYHLGRLVAQSSNPQLKALQAKLVSDAYALLGKAANEMERVILLSTLYRLGESPAFVLDYARLPSDIGDFYWFVANPLSGNRLWLKKLLKNSSRLRLYYKSEAYYWALVLEAEMLATGKRER</sequence>
<comment type="caution">
    <text evidence="2">The sequence shown here is derived from an EMBL/GenBank/DDBJ whole genome shotgun (WGS) entry which is preliminary data.</text>
</comment>
<evidence type="ECO:0000313" key="3">
    <source>
        <dbReference type="Proteomes" id="UP001168552"/>
    </source>
</evidence>
<feature type="signal peptide" evidence="1">
    <location>
        <begin position="1"/>
        <end position="18"/>
    </location>
</feature>